<evidence type="ECO:0000313" key="3">
    <source>
        <dbReference type="EMBL" id="APE43474.1"/>
    </source>
</evidence>
<dbReference type="PROSITE" id="PS51820">
    <property type="entry name" value="PA14"/>
    <property type="match status" value="1"/>
</dbReference>
<gene>
    <name evidence="3" type="ORF">BOO69_08640</name>
</gene>
<keyword evidence="1" id="KW-0732">Signal</keyword>
<dbReference type="AlphaFoldDB" id="A0A1J0WGN7"/>
<organism evidence="3 4">
    <name type="scientific">Sulfitobacter alexandrii</name>
    <dbReference type="NCBI Taxonomy" id="1917485"/>
    <lineage>
        <taxon>Bacteria</taxon>
        <taxon>Pseudomonadati</taxon>
        <taxon>Pseudomonadota</taxon>
        <taxon>Alphaproteobacteria</taxon>
        <taxon>Rhodobacterales</taxon>
        <taxon>Roseobacteraceae</taxon>
        <taxon>Sulfitobacter</taxon>
    </lineage>
</organism>
<name>A0A1J0WGN7_9RHOB</name>
<sequence>MSLMLKCTTLLVGLALAAPSFAQTLTLAPASPQPSGLKQGLAVDYAYYGVRSLKEAKGKLDRAKAGPPLQGLSYLDSDPGDKTMTSTSAEKVLAAISGYIKFDAPGTYDLEFISNDGLEASIGGQQVALFDGVHGCESAGVTTVQVPQAGWYEIEATYFQRKGTACLLMDWGQAGNMEPVPDSAFGYK</sequence>
<dbReference type="Proteomes" id="UP000181897">
    <property type="component" value="Chromosome"/>
</dbReference>
<evidence type="ECO:0000256" key="1">
    <source>
        <dbReference type="SAM" id="SignalP"/>
    </source>
</evidence>
<keyword evidence="4" id="KW-1185">Reference proteome</keyword>
<proteinExistence type="predicted"/>
<dbReference type="Pfam" id="PF07691">
    <property type="entry name" value="PA14"/>
    <property type="match status" value="1"/>
</dbReference>
<dbReference type="STRING" id="1917485.BOO69_08640"/>
<feature type="signal peptide" evidence="1">
    <location>
        <begin position="1"/>
        <end position="22"/>
    </location>
</feature>
<feature type="chain" id="PRO_5012746313" description="PA14 domain-containing protein" evidence="1">
    <location>
        <begin position="23"/>
        <end position="188"/>
    </location>
</feature>
<reference evidence="3 4" key="1">
    <citation type="submission" date="2016-11" db="EMBL/GenBank/DDBJ databases">
        <title>Complete genome sequence of Sulfitobacter sp. AM1-D1, a toxic bacteria associated with marine dinoflagellate Alexandrium minutum in East China Sea.</title>
        <authorList>
            <person name="Yang Q."/>
            <person name="Zhang X."/>
            <person name="Tian X."/>
        </authorList>
    </citation>
    <scope>NUCLEOTIDE SEQUENCE [LARGE SCALE GENOMIC DNA]</scope>
    <source>
        <strain evidence="3 4">AM1-D1</strain>
    </source>
</reference>
<evidence type="ECO:0000259" key="2">
    <source>
        <dbReference type="PROSITE" id="PS51820"/>
    </source>
</evidence>
<protein>
    <recommendedName>
        <fullName evidence="2">PA14 domain-containing protein</fullName>
    </recommendedName>
</protein>
<evidence type="ECO:0000313" key="4">
    <source>
        <dbReference type="Proteomes" id="UP000181897"/>
    </source>
</evidence>
<dbReference type="InterPro" id="IPR037524">
    <property type="entry name" value="PA14/GLEYA"/>
</dbReference>
<dbReference type="InterPro" id="IPR011658">
    <property type="entry name" value="PA14_dom"/>
</dbReference>
<accession>A0A1J0WGN7</accession>
<dbReference type="EMBL" id="CP018076">
    <property type="protein sequence ID" value="APE43474.1"/>
    <property type="molecule type" value="Genomic_DNA"/>
</dbReference>
<dbReference type="KEGG" id="suam:BOO69_08640"/>
<feature type="domain" description="PA14" evidence="2">
    <location>
        <begin position="38"/>
        <end position="185"/>
    </location>
</feature>